<reference evidence="4" key="1">
    <citation type="submission" date="2016-01" db="EMBL/GenBank/DDBJ databases">
        <authorList>
            <person name="Peeters C."/>
        </authorList>
    </citation>
    <scope>NUCLEOTIDE SEQUENCE [LARGE SCALE GENOMIC DNA]</scope>
</reference>
<dbReference type="PANTHER" id="PTHR34606:SF4">
    <property type="entry name" value="OUTER MEMBRANE LIPOPROTEIN DOLP"/>
    <property type="match status" value="1"/>
</dbReference>
<proteinExistence type="predicted"/>
<feature type="domain" description="BON" evidence="2">
    <location>
        <begin position="3"/>
        <end position="71"/>
    </location>
</feature>
<keyword evidence="4" id="KW-1185">Reference proteome</keyword>
<dbReference type="Gene3D" id="3.30.1340.30">
    <property type="match status" value="3"/>
</dbReference>
<dbReference type="PANTHER" id="PTHR34606">
    <property type="entry name" value="BON DOMAIN-CONTAINING PROTEIN"/>
    <property type="match status" value="1"/>
</dbReference>
<name>A0A158INX5_CABCO</name>
<sequence length="216" mass="23255">MKEDWKIKQDVEEELEWTPGVVATRIGVEVANGIITLSGHPASYAEKLAAEDAARRVSGVRAVVVEMEIRLPHHDVRNDADIAGAADTLLRWTAGLPAGAVSVQVEKGHVTLRGDVDWAYQSHRLTRGIARMRGVTGVTNAIRVRADLAADDIGDAISRALKRHAEREAKHIDIKVEGGTVTLTGKVDSASERDAARGAAWATRGVTAVVDNLEFT</sequence>
<protein>
    <submittedName>
        <fullName evidence="3">BON domain protein</fullName>
    </submittedName>
</protein>
<evidence type="ECO:0000256" key="1">
    <source>
        <dbReference type="ARBA" id="ARBA00022729"/>
    </source>
</evidence>
<evidence type="ECO:0000313" key="3">
    <source>
        <dbReference type="EMBL" id="SAL57791.1"/>
    </source>
</evidence>
<dbReference type="PROSITE" id="PS50914">
    <property type="entry name" value="BON"/>
    <property type="match status" value="3"/>
</dbReference>
<organism evidence="3 4">
    <name type="scientific">Caballeronia cordobensis</name>
    <name type="common">Burkholderia cordobensis</name>
    <dbReference type="NCBI Taxonomy" id="1353886"/>
    <lineage>
        <taxon>Bacteria</taxon>
        <taxon>Pseudomonadati</taxon>
        <taxon>Pseudomonadota</taxon>
        <taxon>Betaproteobacteria</taxon>
        <taxon>Burkholderiales</taxon>
        <taxon>Burkholderiaceae</taxon>
        <taxon>Caballeronia</taxon>
    </lineage>
</organism>
<dbReference type="InterPro" id="IPR007055">
    <property type="entry name" value="BON_dom"/>
</dbReference>
<feature type="domain" description="BON" evidence="2">
    <location>
        <begin position="78"/>
        <end position="146"/>
    </location>
</feature>
<dbReference type="Proteomes" id="UP000054740">
    <property type="component" value="Unassembled WGS sequence"/>
</dbReference>
<accession>A0A158INX5</accession>
<feature type="domain" description="BON" evidence="2">
    <location>
        <begin position="149"/>
        <end position="216"/>
    </location>
</feature>
<dbReference type="AlphaFoldDB" id="A0A158INX5"/>
<keyword evidence="1" id="KW-0732">Signal</keyword>
<dbReference type="SMART" id="SM00749">
    <property type="entry name" value="BON"/>
    <property type="match status" value="3"/>
</dbReference>
<gene>
    <name evidence="3" type="ORF">AWB70_05107</name>
</gene>
<dbReference type="EMBL" id="FCNY02000014">
    <property type="protein sequence ID" value="SAL57791.1"/>
    <property type="molecule type" value="Genomic_DNA"/>
</dbReference>
<dbReference type="Pfam" id="PF04972">
    <property type="entry name" value="BON"/>
    <property type="match status" value="3"/>
</dbReference>
<evidence type="ECO:0000313" key="4">
    <source>
        <dbReference type="Proteomes" id="UP000054740"/>
    </source>
</evidence>
<dbReference type="RefSeq" id="WP_053568270.1">
    <property type="nucleotide sequence ID" value="NZ_FCNY02000014.1"/>
</dbReference>
<evidence type="ECO:0000259" key="2">
    <source>
        <dbReference type="PROSITE" id="PS50914"/>
    </source>
</evidence>
<dbReference type="InterPro" id="IPR051686">
    <property type="entry name" value="Lipoprotein_DolP"/>
</dbReference>
<dbReference type="InterPro" id="IPR014004">
    <property type="entry name" value="Transpt-assoc_nodulatn_dom_bac"/>
</dbReference>